<reference evidence="4 5" key="1">
    <citation type="submission" date="2019-08" db="EMBL/GenBank/DDBJ databases">
        <title>In-depth cultivation of the pig gut microbiome towards novel bacterial diversity and tailored functional studies.</title>
        <authorList>
            <person name="Wylensek D."/>
            <person name="Hitch T.C.A."/>
            <person name="Clavel T."/>
        </authorList>
    </citation>
    <scope>NUCLEOTIDE SEQUENCE [LARGE SCALE GENOMIC DNA]</scope>
    <source>
        <strain evidence="4 5">WCA-380-WT-3A</strain>
    </source>
</reference>
<keyword evidence="5" id="KW-1185">Reference proteome</keyword>
<keyword evidence="3" id="KW-0949">S-adenosyl-L-methionine</keyword>
<evidence type="ECO:0000256" key="2">
    <source>
        <dbReference type="ARBA" id="ARBA00022679"/>
    </source>
</evidence>
<sequence length="316" mass="33613">MSALRAPFPYFGGKRLAAQIIWERFGDPGGYVEPFCGSAAVLLNRPAFKGRRVETINDRDGWVANVWRAIKADPAGVAAECAGPLSEVDIHARMAWLNERRDGFVAWLEGDPEHYDAKAAAWWLTVASGSIGHPSEPGPWITRGGSLVSVPASSGVKRCFPALGSDRGVYANGRDVAAGMAALADRLSHVRITCGGWNMVVTPAALCARNGGDGSIAVLLDPPYEVGYDIYGSDGVGLSAAARDWCLRAPADMRIALCGYDSEHDELLAHGWTKVFGKAGSSGYGAGRASDRERIWFSPACLKPATQDSLFGDEAA</sequence>
<dbReference type="GO" id="GO:0009307">
    <property type="term" value="P:DNA restriction-modification system"/>
    <property type="evidence" value="ECO:0007669"/>
    <property type="project" value="InterPro"/>
</dbReference>
<dbReference type="Proteomes" id="UP000466104">
    <property type="component" value="Unassembled WGS sequence"/>
</dbReference>
<gene>
    <name evidence="4" type="ORF">FYJ43_04440</name>
</gene>
<dbReference type="InterPro" id="IPR029063">
    <property type="entry name" value="SAM-dependent_MTases_sf"/>
</dbReference>
<dbReference type="PANTHER" id="PTHR30481">
    <property type="entry name" value="DNA ADENINE METHYLASE"/>
    <property type="match status" value="1"/>
</dbReference>
<dbReference type="GO" id="GO:0009007">
    <property type="term" value="F:site-specific DNA-methyltransferase (adenine-specific) activity"/>
    <property type="evidence" value="ECO:0007669"/>
    <property type="project" value="UniProtKB-EC"/>
</dbReference>
<protein>
    <submittedName>
        <fullName evidence="4">DNA adenine methylase</fullName>
    </submittedName>
</protein>
<dbReference type="GO" id="GO:0032259">
    <property type="term" value="P:methylation"/>
    <property type="evidence" value="ECO:0007669"/>
    <property type="project" value="UniProtKB-KW"/>
</dbReference>
<dbReference type="GO" id="GO:0006298">
    <property type="term" value="P:mismatch repair"/>
    <property type="evidence" value="ECO:0007669"/>
    <property type="project" value="TreeGrafter"/>
</dbReference>
<dbReference type="GO" id="GO:1904047">
    <property type="term" value="F:S-adenosyl-L-methionine binding"/>
    <property type="evidence" value="ECO:0007669"/>
    <property type="project" value="TreeGrafter"/>
</dbReference>
<accession>A0A7K0J5U3</accession>
<dbReference type="AlphaFoldDB" id="A0A7K0J5U3"/>
<evidence type="ECO:0000313" key="4">
    <source>
        <dbReference type="EMBL" id="MSS45306.1"/>
    </source>
</evidence>
<dbReference type="EMBL" id="VUMG01000002">
    <property type="protein sequence ID" value="MSS45306.1"/>
    <property type="molecule type" value="Genomic_DNA"/>
</dbReference>
<dbReference type="PANTHER" id="PTHR30481:SF4">
    <property type="entry name" value="SITE-SPECIFIC DNA-METHYLTRANSFERASE (ADENINE-SPECIFIC)"/>
    <property type="match status" value="1"/>
</dbReference>
<comment type="caution">
    <text evidence="4">The sequence shown here is derived from an EMBL/GenBank/DDBJ whole genome shotgun (WGS) entry which is preliminary data.</text>
</comment>
<evidence type="ECO:0000256" key="1">
    <source>
        <dbReference type="ARBA" id="ARBA00022603"/>
    </source>
</evidence>
<dbReference type="Gene3D" id="3.40.50.150">
    <property type="entry name" value="Vaccinia Virus protein VP39"/>
    <property type="match status" value="1"/>
</dbReference>
<evidence type="ECO:0000256" key="3">
    <source>
        <dbReference type="ARBA" id="ARBA00022691"/>
    </source>
</evidence>
<dbReference type="Pfam" id="PF02086">
    <property type="entry name" value="MethyltransfD12"/>
    <property type="match status" value="1"/>
</dbReference>
<dbReference type="RefSeq" id="WP_154562432.1">
    <property type="nucleotide sequence ID" value="NZ_VUMG01000002.1"/>
</dbReference>
<name>A0A7K0J5U3_9ACTN</name>
<dbReference type="SUPFAM" id="SSF53335">
    <property type="entry name" value="S-adenosyl-L-methionine-dependent methyltransferases"/>
    <property type="match status" value="1"/>
</dbReference>
<keyword evidence="2" id="KW-0808">Transferase</keyword>
<evidence type="ECO:0000313" key="5">
    <source>
        <dbReference type="Proteomes" id="UP000466104"/>
    </source>
</evidence>
<organism evidence="4 5">
    <name type="scientific">Cutibacterium porci</name>
    <dbReference type="NCBI Taxonomy" id="2605781"/>
    <lineage>
        <taxon>Bacteria</taxon>
        <taxon>Bacillati</taxon>
        <taxon>Actinomycetota</taxon>
        <taxon>Actinomycetes</taxon>
        <taxon>Propionibacteriales</taxon>
        <taxon>Propionibacteriaceae</taxon>
        <taxon>Cutibacterium</taxon>
    </lineage>
</organism>
<proteinExistence type="predicted"/>
<dbReference type="InterPro" id="IPR012327">
    <property type="entry name" value="MeTrfase_D12"/>
</dbReference>
<keyword evidence="1 4" id="KW-0489">Methyltransferase</keyword>
<dbReference type="GO" id="GO:0043565">
    <property type="term" value="F:sequence-specific DNA binding"/>
    <property type="evidence" value="ECO:0007669"/>
    <property type="project" value="TreeGrafter"/>
</dbReference>